<dbReference type="AlphaFoldDB" id="A0A955LKX8"/>
<name>A0A955LKX8_UNCKA</name>
<gene>
    <name evidence="2" type="ORF">KC614_03475</name>
</gene>
<keyword evidence="1" id="KW-0812">Transmembrane</keyword>
<dbReference type="EMBL" id="JAGQKZ010000030">
    <property type="protein sequence ID" value="MCA9392236.1"/>
    <property type="molecule type" value="Genomic_DNA"/>
</dbReference>
<accession>A0A955LKX8</accession>
<feature type="transmembrane region" description="Helical" evidence="1">
    <location>
        <begin position="128"/>
        <end position="154"/>
    </location>
</feature>
<sequence length="192" mass="21169">MRRFIQGSDLIELKNLSSEILAGMLIYLGVFFADALKSLSSLVLQAHINRLSATIPLAGGLLSLTTLLFVPWAVTFVTAYAVSRLTKTHKRMYAAVVVAMLFGFAVFIKTVVRGVFDVDLVTVTNSTFVVSAFLVFVFSMVSTISLAIWANILIHHNQGTFKSRRMMLLILGALSIFLPIILRMLLTLSVLI</sequence>
<evidence type="ECO:0000256" key="1">
    <source>
        <dbReference type="SAM" id="Phobius"/>
    </source>
</evidence>
<organism evidence="2 3">
    <name type="scientific">candidate division WWE3 bacterium</name>
    <dbReference type="NCBI Taxonomy" id="2053526"/>
    <lineage>
        <taxon>Bacteria</taxon>
        <taxon>Katanobacteria</taxon>
    </lineage>
</organism>
<evidence type="ECO:0000313" key="2">
    <source>
        <dbReference type="EMBL" id="MCA9392236.1"/>
    </source>
</evidence>
<feature type="transmembrane region" description="Helical" evidence="1">
    <location>
        <begin position="94"/>
        <end position="116"/>
    </location>
</feature>
<reference evidence="2" key="1">
    <citation type="submission" date="2020-04" db="EMBL/GenBank/DDBJ databases">
        <authorList>
            <person name="Zhang T."/>
        </authorList>
    </citation>
    <scope>NUCLEOTIDE SEQUENCE</scope>
    <source>
        <strain evidence="2">HKST-UBA03</strain>
    </source>
</reference>
<evidence type="ECO:0000313" key="3">
    <source>
        <dbReference type="Proteomes" id="UP000751518"/>
    </source>
</evidence>
<reference evidence="2" key="2">
    <citation type="journal article" date="2021" name="Microbiome">
        <title>Successional dynamics and alternative stable states in a saline activated sludge microbial community over 9 years.</title>
        <authorList>
            <person name="Wang Y."/>
            <person name="Ye J."/>
            <person name="Ju F."/>
            <person name="Liu L."/>
            <person name="Boyd J.A."/>
            <person name="Deng Y."/>
            <person name="Parks D.H."/>
            <person name="Jiang X."/>
            <person name="Yin X."/>
            <person name="Woodcroft B.J."/>
            <person name="Tyson G.W."/>
            <person name="Hugenholtz P."/>
            <person name="Polz M.F."/>
            <person name="Zhang T."/>
        </authorList>
    </citation>
    <scope>NUCLEOTIDE SEQUENCE</scope>
    <source>
        <strain evidence="2">HKST-UBA03</strain>
    </source>
</reference>
<feature type="transmembrane region" description="Helical" evidence="1">
    <location>
        <begin position="20"/>
        <end position="40"/>
    </location>
</feature>
<feature type="transmembrane region" description="Helical" evidence="1">
    <location>
        <begin position="60"/>
        <end position="82"/>
    </location>
</feature>
<proteinExistence type="predicted"/>
<feature type="transmembrane region" description="Helical" evidence="1">
    <location>
        <begin position="166"/>
        <end position="186"/>
    </location>
</feature>
<protein>
    <recommendedName>
        <fullName evidence="4">Yip1 domain-containing protein</fullName>
    </recommendedName>
</protein>
<keyword evidence="1" id="KW-1133">Transmembrane helix</keyword>
<keyword evidence="1" id="KW-0472">Membrane</keyword>
<dbReference type="Proteomes" id="UP000751518">
    <property type="component" value="Unassembled WGS sequence"/>
</dbReference>
<comment type="caution">
    <text evidence="2">The sequence shown here is derived from an EMBL/GenBank/DDBJ whole genome shotgun (WGS) entry which is preliminary data.</text>
</comment>
<evidence type="ECO:0008006" key="4">
    <source>
        <dbReference type="Google" id="ProtNLM"/>
    </source>
</evidence>